<feature type="signal peptide" evidence="1">
    <location>
        <begin position="1"/>
        <end position="22"/>
    </location>
</feature>
<keyword evidence="3" id="KW-1185">Reference proteome</keyword>
<gene>
    <name evidence="2" type="ORF">M0M42_04485</name>
</gene>
<evidence type="ECO:0000256" key="1">
    <source>
        <dbReference type="SAM" id="SignalP"/>
    </source>
</evidence>
<dbReference type="Pfam" id="PF11006">
    <property type="entry name" value="DUF2845"/>
    <property type="match status" value="1"/>
</dbReference>
<protein>
    <submittedName>
        <fullName evidence="2">DUF2845 domain-containing protein</fullName>
    </submittedName>
</protein>
<sequence>MSTLASSLVLLSLLLASGGAHASSTHRCGSALVSLDASTSEVRSKCGEPVDALPLGYKEILDDYGFRHEVVVEEWTYGPTNGMYHFLRFEGNRLRRIESQRGR</sequence>
<name>A0ABY4KVC9_9PSED</name>
<evidence type="ECO:0000313" key="3">
    <source>
        <dbReference type="Proteomes" id="UP000831189"/>
    </source>
</evidence>
<keyword evidence="1" id="KW-0732">Signal</keyword>
<dbReference type="Proteomes" id="UP000831189">
    <property type="component" value="Chromosome"/>
</dbReference>
<organism evidence="2 3">
    <name type="scientific">Pseudomonas knackmussii</name>
    <dbReference type="NCBI Taxonomy" id="65741"/>
    <lineage>
        <taxon>Bacteria</taxon>
        <taxon>Pseudomonadati</taxon>
        <taxon>Pseudomonadota</taxon>
        <taxon>Gammaproteobacteria</taxon>
        <taxon>Pseudomonadales</taxon>
        <taxon>Pseudomonadaceae</taxon>
        <taxon>Pseudomonas</taxon>
    </lineage>
</organism>
<proteinExistence type="predicted"/>
<dbReference type="EMBL" id="CP096208">
    <property type="protein sequence ID" value="UPQ83668.1"/>
    <property type="molecule type" value="Genomic_DNA"/>
</dbReference>
<dbReference type="InterPro" id="IPR021268">
    <property type="entry name" value="DUF2845"/>
</dbReference>
<feature type="chain" id="PRO_5045149881" evidence="1">
    <location>
        <begin position="23"/>
        <end position="103"/>
    </location>
</feature>
<evidence type="ECO:0000313" key="2">
    <source>
        <dbReference type="EMBL" id="UPQ83668.1"/>
    </source>
</evidence>
<accession>A0ABY4KVC9</accession>
<reference evidence="2 3" key="1">
    <citation type="submission" date="2022-04" db="EMBL/GenBank/DDBJ databases">
        <title>Pseudomonas knackmussii B09-2.</title>
        <authorList>
            <person name="Deng Y."/>
        </authorList>
    </citation>
    <scope>NUCLEOTIDE SEQUENCE [LARGE SCALE GENOMIC DNA]</scope>
    <source>
        <strain evidence="2 3">B09-2</strain>
    </source>
</reference>